<proteinExistence type="predicted"/>
<evidence type="ECO:0000313" key="3">
    <source>
        <dbReference type="Proteomes" id="UP000187283"/>
    </source>
</evidence>
<reference evidence="2 3" key="1">
    <citation type="submission" date="2017-01" db="EMBL/GenBank/DDBJ databases">
        <authorList>
            <person name="Mah S.A."/>
            <person name="Swanson W.J."/>
            <person name="Moy G.W."/>
            <person name="Vacquier V.D."/>
        </authorList>
    </citation>
    <scope>NUCLEOTIDE SEQUENCE [LARGE SCALE GENOMIC DNA]</scope>
    <source>
        <strain evidence="2 3">GSMNP</strain>
    </source>
</reference>
<feature type="region of interest" description="Disordered" evidence="1">
    <location>
        <begin position="68"/>
        <end position="92"/>
    </location>
</feature>
<keyword evidence="3" id="KW-1185">Reference proteome</keyword>
<evidence type="ECO:0000313" key="2">
    <source>
        <dbReference type="EMBL" id="OMJ14036.1"/>
    </source>
</evidence>
<dbReference type="OrthoDB" id="5667654at2759"/>
<gene>
    <name evidence="2" type="ORF">AYI70_g8137</name>
</gene>
<dbReference type="Proteomes" id="UP000187283">
    <property type="component" value="Unassembled WGS sequence"/>
</dbReference>
<protein>
    <submittedName>
        <fullName evidence="2">Uncharacterized protein</fullName>
    </submittedName>
</protein>
<name>A0A1R1XHF9_9FUNG</name>
<sequence length="195" mass="22094">MPPKNSQLPKCQQTLSSYFNFTPKKVNLKSTITTDNTNNVVEDNSKFSQSPSRKNLINLQNLDESNEKVESDSLIFSGSTSDSKEKDTTCDNDNDNKLNNFIEGSNSSKLSTYNFKNRDKNQAIDFVNTSMTKKRRVSDVPDSMKFDDCLLEKKFKNKSNNTAELKLKKVISIQDSDVELDESLKNKKIKGIISL</sequence>
<dbReference type="AlphaFoldDB" id="A0A1R1XHF9"/>
<evidence type="ECO:0000256" key="1">
    <source>
        <dbReference type="SAM" id="MobiDB-lite"/>
    </source>
</evidence>
<dbReference type="EMBL" id="LSSN01003232">
    <property type="protein sequence ID" value="OMJ14036.1"/>
    <property type="molecule type" value="Genomic_DNA"/>
</dbReference>
<accession>A0A1R1XHF9</accession>
<organism evidence="2 3">
    <name type="scientific">Smittium culicis</name>
    <dbReference type="NCBI Taxonomy" id="133412"/>
    <lineage>
        <taxon>Eukaryota</taxon>
        <taxon>Fungi</taxon>
        <taxon>Fungi incertae sedis</taxon>
        <taxon>Zoopagomycota</taxon>
        <taxon>Kickxellomycotina</taxon>
        <taxon>Harpellomycetes</taxon>
        <taxon>Harpellales</taxon>
        <taxon>Legeriomycetaceae</taxon>
        <taxon>Smittium</taxon>
    </lineage>
</organism>
<comment type="caution">
    <text evidence="2">The sequence shown here is derived from an EMBL/GenBank/DDBJ whole genome shotgun (WGS) entry which is preliminary data.</text>
</comment>